<dbReference type="PANTHER" id="PTHR43479">
    <property type="entry name" value="ACREF/ENVCD OPERON REPRESSOR-RELATED"/>
    <property type="match status" value="1"/>
</dbReference>
<dbReference type="InterPro" id="IPR050624">
    <property type="entry name" value="HTH-type_Tx_Regulator"/>
</dbReference>
<name>A0ABW6K3K8_9BACI</name>
<dbReference type="Gene3D" id="1.10.357.10">
    <property type="entry name" value="Tetracycline Repressor, domain 2"/>
    <property type="match status" value="1"/>
</dbReference>
<comment type="caution">
    <text evidence="5">The sequence shown here is derived from an EMBL/GenBank/DDBJ whole genome shotgun (WGS) entry which is preliminary data.</text>
</comment>
<reference evidence="5 6" key="1">
    <citation type="submission" date="2024-08" db="EMBL/GenBank/DDBJ databases">
        <title>Two novel Cytobacillus novel species.</title>
        <authorList>
            <person name="Liu G."/>
        </authorList>
    </citation>
    <scope>NUCLEOTIDE SEQUENCE [LARGE SCALE GENOMIC DNA]</scope>
    <source>
        <strain evidence="5 6">FJAT-53684</strain>
    </source>
</reference>
<evidence type="ECO:0000256" key="3">
    <source>
        <dbReference type="PROSITE-ProRule" id="PRU00335"/>
    </source>
</evidence>
<evidence type="ECO:0000313" key="5">
    <source>
        <dbReference type="EMBL" id="MFE8697880.1"/>
    </source>
</evidence>
<dbReference type="InterPro" id="IPR001647">
    <property type="entry name" value="HTH_TetR"/>
</dbReference>
<keyword evidence="6" id="KW-1185">Reference proteome</keyword>
<dbReference type="Pfam" id="PF00440">
    <property type="entry name" value="TetR_N"/>
    <property type="match status" value="1"/>
</dbReference>
<dbReference type="InterPro" id="IPR036271">
    <property type="entry name" value="Tet_transcr_reg_TetR-rel_C_sf"/>
</dbReference>
<feature type="DNA-binding region" description="H-T-H motif" evidence="3">
    <location>
        <begin position="46"/>
        <end position="65"/>
    </location>
</feature>
<dbReference type="SUPFAM" id="SSF46689">
    <property type="entry name" value="Homeodomain-like"/>
    <property type="match status" value="1"/>
</dbReference>
<dbReference type="Proteomes" id="UP001601058">
    <property type="component" value="Unassembled WGS sequence"/>
</dbReference>
<dbReference type="PANTHER" id="PTHR43479:SF11">
    <property type="entry name" value="ACREF_ENVCD OPERON REPRESSOR-RELATED"/>
    <property type="match status" value="1"/>
</dbReference>
<dbReference type="EMBL" id="JBIACJ010000009">
    <property type="protein sequence ID" value="MFE8697880.1"/>
    <property type="molecule type" value="Genomic_DNA"/>
</dbReference>
<dbReference type="PRINTS" id="PR00455">
    <property type="entry name" value="HTHTETR"/>
</dbReference>
<keyword evidence="2 3" id="KW-0238">DNA-binding</keyword>
<dbReference type="SUPFAM" id="SSF48498">
    <property type="entry name" value="Tetracyclin repressor-like, C-terminal domain"/>
    <property type="match status" value="1"/>
</dbReference>
<evidence type="ECO:0000256" key="2">
    <source>
        <dbReference type="ARBA" id="ARBA00023125"/>
    </source>
</evidence>
<protein>
    <submittedName>
        <fullName evidence="5">TetR/AcrR family transcriptional regulator</fullName>
    </submittedName>
</protein>
<evidence type="ECO:0000259" key="4">
    <source>
        <dbReference type="PROSITE" id="PS50977"/>
    </source>
</evidence>
<feature type="domain" description="HTH tetR-type" evidence="4">
    <location>
        <begin position="23"/>
        <end position="83"/>
    </location>
</feature>
<keyword evidence="1" id="KW-0678">Repressor</keyword>
<dbReference type="RefSeq" id="WP_389221745.1">
    <property type="nucleotide sequence ID" value="NZ_JBIACJ010000009.1"/>
</dbReference>
<evidence type="ECO:0000313" key="6">
    <source>
        <dbReference type="Proteomes" id="UP001601058"/>
    </source>
</evidence>
<sequence length="224" mass="25634">MTSSDERTFVGAFPIIPKQERAQQKRSALLESGRSLFIEKGYEQTTTKDIASHAGVATGTFYRYFSDKRQLLLSLLEDKLDKLMPPEPNWMHQNPEQLLASLLENYTKSLETMGIHRVLPELLPKDRELSMILLEARRKMHTRILSSLQQAKKAGLTWKDLDLDTVTWAIMIMVENSPEKTEHSGRQLDFLEMAKVICRLVFPPDIIRNLADIEGNKHAGAEDK</sequence>
<organism evidence="5 6">
    <name type="scientific">Cytobacillus mangrovibacter</name>
    <dbReference type="NCBI Taxonomy" id="3299024"/>
    <lineage>
        <taxon>Bacteria</taxon>
        <taxon>Bacillati</taxon>
        <taxon>Bacillota</taxon>
        <taxon>Bacilli</taxon>
        <taxon>Bacillales</taxon>
        <taxon>Bacillaceae</taxon>
        <taxon>Cytobacillus</taxon>
    </lineage>
</organism>
<proteinExistence type="predicted"/>
<accession>A0ABW6K3K8</accession>
<dbReference type="PROSITE" id="PS01081">
    <property type="entry name" value="HTH_TETR_1"/>
    <property type="match status" value="1"/>
</dbReference>
<dbReference type="PROSITE" id="PS50977">
    <property type="entry name" value="HTH_TETR_2"/>
    <property type="match status" value="1"/>
</dbReference>
<evidence type="ECO:0000256" key="1">
    <source>
        <dbReference type="ARBA" id="ARBA00022491"/>
    </source>
</evidence>
<dbReference type="InterPro" id="IPR023772">
    <property type="entry name" value="DNA-bd_HTH_TetR-type_CS"/>
</dbReference>
<dbReference type="InterPro" id="IPR009057">
    <property type="entry name" value="Homeodomain-like_sf"/>
</dbReference>
<gene>
    <name evidence="5" type="ORF">ACFYKT_16185</name>
</gene>